<comment type="similarity">
    <text evidence="2 12">Belongs to the taffazin family.</text>
</comment>
<dbReference type="GO" id="GO:0035965">
    <property type="term" value="P:cardiolipin acyl-chain remodeling"/>
    <property type="evidence" value="ECO:0007669"/>
    <property type="project" value="TreeGrafter"/>
</dbReference>
<evidence type="ECO:0000259" key="14">
    <source>
        <dbReference type="SMART" id="SM00563"/>
    </source>
</evidence>
<name>A0A1X2G349_9FUNG</name>
<comment type="subcellular location">
    <subcellularLocation>
        <location evidence="1">Mitochondrion inner membrane</location>
        <topology evidence="1">Peripheral membrane protein</topology>
        <orientation evidence="1">Intermembrane side</orientation>
    </subcellularLocation>
    <subcellularLocation>
        <location evidence="10">Mitochondrion outer membrane</location>
        <topology evidence="10">Peripheral membrane protein</topology>
        <orientation evidence="10">Intermembrane side</orientation>
    </subcellularLocation>
</comment>
<accession>A0A1X2G349</accession>
<evidence type="ECO:0000256" key="6">
    <source>
        <dbReference type="ARBA" id="ARBA00023098"/>
    </source>
</evidence>
<keyword evidence="3 15" id="KW-0808">Transferase</keyword>
<evidence type="ECO:0000256" key="9">
    <source>
        <dbReference type="ARBA" id="ARBA00023315"/>
    </source>
</evidence>
<dbReference type="AlphaFoldDB" id="A0A1X2G349"/>
<comment type="catalytic activity">
    <reaction evidence="11">
        <text>1'-[1,2-diacyl-sn-glycero-3-phospho],3'-[1-acyl-sn-glycero-3-phospho]-glycerol + a 1,2-diacyl-sn-glycero-3-phosphocholine = a cardiolipin + a 1-acyl-sn-glycero-3-phosphocholine</text>
        <dbReference type="Rhea" id="RHEA:33731"/>
        <dbReference type="ChEBI" id="CHEBI:57643"/>
        <dbReference type="ChEBI" id="CHEBI:58168"/>
        <dbReference type="ChEBI" id="CHEBI:62237"/>
        <dbReference type="ChEBI" id="CHEBI:64743"/>
    </reaction>
    <physiologicalReaction direction="left-to-right" evidence="11">
        <dbReference type="Rhea" id="RHEA:33732"/>
    </physiologicalReaction>
    <physiologicalReaction direction="right-to-left" evidence="11">
        <dbReference type="Rhea" id="RHEA:33733"/>
    </physiologicalReaction>
</comment>
<sequence>MRHRCNWKVLGTCTGLVVGVYYTHRRPDPVVAGQQVLTNTFHWNQIPPYFRQMYSPSSPPPQDQSMAWRLGQHLVIGSIGLVSKLLLSQLESTRVIDLDKFLTLLNDPQRTSGIITVSNHLSVWDDPVLWGVFPNSTLFSIDKMRWVLGAADICYTDIFKATFFTCGKAIPTVRGAGIYQPAVDYAIARLKQGGWIQVFPEGKVNQTGQLIRFKWGIGRMIMEAEPTVIPVWHQGMDNVRPLQGPFARLGQKVTLVFGNPIDYQPILHAWKRGELTDTEARIQLTQLTKDALSDLETRYSTQPSS</sequence>
<gene>
    <name evidence="15" type="ORF">DM01DRAFT_1411606</name>
</gene>
<dbReference type="OrthoDB" id="193467at2759"/>
<evidence type="ECO:0000256" key="8">
    <source>
        <dbReference type="ARBA" id="ARBA00023136"/>
    </source>
</evidence>
<evidence type="ECO:0000313" key="15">
    <source>
        <dbReference type="EMBL" id="ORX43478.1"/>
    </source>
</evidence>
<dbReference type="Pfam" id="PF01553">
    <property type="entry name" value="Acyltransferase"/>
    <property type="match status" value="1"/>
</dbReference>
<keyword evidence="8" id="KW-0472">Membrane</keyword>
<evidence type="ECO:0000256" key="4">
    <source>
        <dbReference type="ARBA" id="ARBA00022787"/>
    </source>
</evidence>
<keyword evidence="16" id="KW-1185">Reference proteome</keyword>
<dbReference type="PANTHER" id="PTHR12497:SF0">
    <property type="entry name" value="TAFAZZIN"/>
    <property type="match status" value="1"/>
</dbReference>
<dbReference type="PANTHER" id="PTHR12497">
    <property type="entry name" value="TAZ PROTEIN TAFAZZIN"/>
    <property type="match status" value="1"/>
</dbReference>
<feature type="domain" description="Phospholipid/glycerol acyltransferase" evidence="14">
    <location>
        <begin position="114"/>
        <end position="236"/>
    </location>
</feature>
<evidence type="ECO:0000256" key="2">
    <source>
        <dbReference type="ARBA" id="ARBA00010524"/>
    </source>
</evidence>
<evidence type="ECO:0000256" key="3">
    <source>
        <dbReference type="ARBA" id="ARBA00022679"/>
    </source>
</evidence>
<reference evidence="15 16" key="1">
    <citation type="submission" date="2016-07" db="EMBL/GenBank/DDBJ databases">
        <title>Pervasive Adenine N6-methylation of Active Genes in Fungi.</title>
        <authorList>
            <consortium name="DOE Joint Genome Institute"/>
            <person name="Mondo S.J."/>
            <person name="Dannebaum R.O."/>
            <person name="Kuo R.C."/>
            <person name="Labutti K."/>
            <person name="Haridas S."/>
            <person name="Kuo A."/>
            <person name="Salamov A."/>
            <person name="Ahrendt S.R."/>
            <person name="Lipzen A."/>
            <person name="Sullivan W."/>
            <person name="Andreopoulos W.B."/>
            <person name="Clum A."/>
            <person name="Lindquist E."/>
            <person name="Daum C."/>
            <person name="Ramamoorthy G.K."/>
            <person name="Gryganskyi A."/>
            <person name="Culley D."/>
            <person name="Magnuson J.K."/>
            <person name="James T.Y."/>
            <person name="O'Malley M.A."/>
            <person name="Stajich J.E."/>
            <person name="Spatafora J.W."/>
            <person name="Visel A."/>
            <person name="Grigoriev I.V."/>
        </authorList>
    </citation>
    <scope>NUCLEOTIDE SEQUENCE [LARGE SCALE GENOMIC DNA]</scope>
    <source>
        <strain evidence="15 16">NRRL 3301</strain>
    </source>
</reference>
<dbReference type="GO" id="GO:0005743">
    <property type="term" value="C:mitochondrial inner membrane"/>
    <property type="evidence" value="ECO:0007669"/>
    <property type="project" value="UniProtKB-SubCell"/>
</dbReference>
<evidence type="ECO:0000256" key="5">
    <source>
        <dbReference type="ARBA" id="ARBA00022792"/>
    </source>
</evidence>
<dbReference type="GO" id="GO:0005741">
    <property type="term" value="C:mitochondrial outer membrane"/>
    <property type="evidence" value="ECO:0007669"/>
    <property type="project" value="UniProtKB-SubCell"/>
</dbReference>
<dbReference type="InterPro" id="IPR000872">
    <property type="entry name" value="Tafazzin"/>
</dbReference>
<evidence type="ECO:0000256" key="1">
    <source>
        <dbReference type="ARBA" id="ARBA00004137"/>
    </source>
</evidence>
<dbReference type="GO" id="GO:0007007">
    <property type="term" value="P:inner mitochondrial membrane organization"/>
    <property type="evidence" value="ECO:0007669"/>
    <property type="project" value="TreeGrafter"/>
</dbReference>
<dbReference type="PRINTS" id="PR00979">
    <property type="entry name" value="TAFAZZIN"/>
</dbReference>
<keyword evidence="6" id="KW-0443">Lipid metabolism</keyword>
<keyword evidence="7" id="KW-0496">Mitochondrion</keyword>
<keyword evidence="4" id="KW-1000">Mitochondrion outer membrane</keyword>
<dbReference type="InterPro" id="IPR002123">
    <property type="entry name" value="Plipid/glycerol_acylTrfase"/>
</dbReference>
<keyword evidence="5" id="KW-0999">Mitochondrion inner membrane</keyword>
<dbReference type="SMART" id="SM00563">
    <property type="entry name" value="PlsC"/>
    <property type="match status" value="1"/>
</dbReference>
<evidence type="ECO:0000256" key="11">
    <source>
        <dbReference type="ARBA" id="ARBA00047906"/>
    </source>
</evidence>
<keyword evidence="13" id="KW-0732">Signal</keyword>
<organism evidence="15 16">
    <name type="scientific">Hesseltinella vesiculosa</name>
    <dbReference type="NCBI Taxonomy" id="101127"/>
    <lineage>
        <taxon>Eukaryota</taxon>
        <taxon>Fungi</taxon>
        <taxon>Fungi incertae sedis</taxon>
        <taxon>Mucoromycota</taxon>
        <taxon>Mucoromycotina</taxon>
        <taxon>Mucoromycetes</taxon>
        <taxon>Mucorales</taxon>
        <taxon>Cunninghamellaceae</taxon>
        <taxon>Hesseltinella</taxon>
    </lineage>
</organism>
<dbReference type="CDD" id="cd07989">
    <property type="entry name" value="LPLAT_AGPAT-like"/>
    <property type="match status" value="1"/>
</dbReference>
<dbReference type="STRING" id="101127.A0A1X2G349"/>
<evidence type="ECO:0000313" key="16">
    <source>
        <dbReference type="Proteomes" id="UP000242146"/>
    </source>
</evidence>
<evidence type="ECO:0000256" key="13">
    <source>
        <dbReference type="SAM" id="SignalP"/>
    </source>
</evidence>
<dbReference type="Proteomes" id="UP000242146">
    <property type="component" value="Unassembled WGS sequence"/>
</dbReference>
<proteinExistence type="inferred from homology"/>
<dbReference type="EMBL" id="MCGT01000055">
    <property type="protein sequence ID" value="ORX43478.1"/>
    <property type="molecule type" value="Genomic_DNA"/>
</dbReference>
<evidence type="ECO:0000256" key="10">
    <source>
        <dbReference type="ARBA" id="ARBA00024323"/>
    </source>
</evidence>
<comment type="caution">
    <text evidence="15">The sequence shown here is derived from an EMBL/GenBank/DDBJ whole genome shotgun (WGS) entry which is preliminary data.</text>
</comment>
<evidence type="ECO:0000256" key="12">
    <source>
        <dbReference type="RuleBase" id="RU365062"/>
    </source>
</evidence>
<dbReference type="GO" id="GO:0047184">
    <property type="term" value="F:1-acylglycerophosphocholine O-acyltransferase activity"/>
    <property type="evidence" value="ECO:0007669"/>
    <property type="project" value="TreeGrafter"/>
</dbReference>
<evidence type="ECO:0000256" key="7">
    <source>
        <dbReference type="ARBA" id="ARBA00023128"/>
    </source>
</evidence>
<protein>
    <recommendedName>
        <fullName evidence="12">Tafazzin family protein</fullName>
    </recommendedName>
</protein>
<dbReference type="SUPFAM" id="SSF69593">
    <property type="entry name" value="Glycerol-3-phosphate (1)-acyltransferase"/>
    <property type="match status" value="1"/>
</dbReference>
<keyword evidence="9 15" id="KW-0012">Acyltransferase</keyword>
<feature type="signal peptide" evidence="13">
    <location>
        <begin position="1"/>
        <end position="19"/>
    </location>
</feature>
<feature type="chain" id="PRO_5012665323" description="Tafazzin family protein" evidence="13">
    <location>
        <begin position="20"/>
        <end position="305"/>
    </location>
</feature>